<dbReference type="SUPFAM" id="SSF55060">
    <property type="entry name" value="GHMP Kinase, C-terminal domain"/>
    <property type="match status" value="1"/>
</dbReference>
<dbReference type="PANTHER" id="PTHR20861:SF1">
    <property type="entry name" value="HOMOSERINE KINASE"/>
    <property type="match status" value="1"/>
</dbReference>
<protein>
    <submittedName>
        <fullName evidence="6">Homoserine kinase</fullName>
    </submittedName>
</protein>
<organism evidence="6 7">
    <name type="scientific">Quercus suber</name>
    <name type="common">Cork oak</name>
    <dbReference type="NCBI Taxonomy" id="58331"/>
    <lineage>
        <taxon>Eukaryota</taxon>
        <taxon>Viridiplantae</taxon>
        <taxon>Streptophyta</taxon>
        <taxon>Embryophyta</taxon>
        <taxon>Tracheophyta</taxon>
        <taxon>Spermatophyta</taxon>
        <taxon>Magnoliopsida</taxon>
        <taxon>eudicotyledons</taxon>
        <taxon>Gunneridae</taxon>
        <taxon>Pentapetalae</taxon>
        <taxon>rosids</taxon>
        <taxon>fabids</taxon>
        <taxon>Fagales</taxon>
        <taxon>Fagaceae</taxon>
        <taxon>Quercus</taxon>
    </lineage>
</organism>
<dbReference type="GO" id="GO:0016301">
    <property type="term" value="F:kinase activity"/>
    <property type="evidence" value="ECO:0007669"/>
    <property type="project" value="UniProtKB-KW"/>
</dbReference>
<keyword evidence="3 6" id="KW-0418">Kinase</keyword>
<dbReference type="Proteomes" id="UP000237347">
    <property type="component" value="Unassembled WGS sequence"/>
</dbReference>
<feature type="region of interest" description="Disordered" evidence="5">
    <location>
        <begin position="42"/>
        <end position="61"/>
    </location>
</feature>
<evidence type="ECO:0000313" key="7">
    <source>
        <dbReference type="Proteomes" id="UP000237347"/>
    </source>
</evidence>
<proteinExistence type="predicted"/>
<gene>
    <name evidence="6" type="primary">HSK_4</name>
    <name evidence="6" type="ORF">CFP56_029563</name>
</gene>
<evidence type="ECO:0000256" key="4">
    <source>
        <dbReference type="ARBA" id="ARBA00022840"/>
    </source>
</evidence>
<evidence type="ECO:0000256" key="5">
    <source>
        <dbReference type="SAM" id="MobiDB-lite"/>
    </source>
</evidence>
<dbReference type="GO" id="GO:0005524">
    <property type="term" value="F:ATP binding"/>
    <property type="evidence" value="ECO:0007669"/>
    <property type="project" value="UniProtKB-KW"/>
</dbReference>
<name>A0AAW0JS89_QUESU</name>
<dbReference type="InterPro" id="IPR036554">
    <property type="entry name" value="GHMP_kinase_C_sf"/>
</dbReference>
<comment type="caution">
    <text evidence="6">The sequence shown here is derived from an EMBL/GenBank/DDBJ whole genome shotgun (WGS) entry which is preliminary data.</text>
</comment>
<dbReference type="AlphaFoldDB" id="A0AAW0JS89"/>
<evidence type="ECO:0000256" key="1">
    <source>
        <dbReference type="ARBA" id="ARBA00022679"/>
    </source>
</evidence>
<evidence type="ECO:0000313" key="6">
    <source>
        <dbReference type="EMBL" id="KAK7829283.1"/>
    </source>
</evidence>
<keyword evidence="7" id="KW-1185">Reference proteome</keyword>
<evidence type="ECO:0000256" key="3">
    <source>
        <dbReference type="ARBA" id="ARBA00022777"/>
    </source>
</evidence>
<keyword evidence="4" id="KW-0067">ATP-binding</keyword>
<dbReference type="Gene3D" id="3.30.70.890">
    <property type="entry name" value="GHMP kinase, C-terminal domain"/>
    <property type="match status" value="1"/>
</dbReference>
<accession>A0AAW0JS89</accession>
<dbReference type="PANTHER" id="PTHR20861">
    <property type="entry name" value="HOMOSERINE/4-DIPHOSPHOCYTIDYL-2-C-METHYL-D-ERYTHRITOL KINASE"/>
    <property type="match status" value="1"/>
</dbReference>
<dbReference type="EMBL" id="PKMF04000486">
    <property type="protein sequence ID" value="KAK7829283.1"/>
    <property type="molecule type" value="Genomic_DNA"/>
</dbReference>
<sequence length="234" mass="25335">MSLENSATILTPIMLAGHEHARNPIGRTFFLTRKGLPLGSGLGSKVAAPPPEQSSSINCSAGSSRRRSWYMLELKSEEKKLNFPAKKDLYFVLVSLEFKALTKKMRAALPSAIGMANFVWNSSQAVALGAAVLEGDMAGLVKALLGDRIVKPRRAPLILGMEAVKKVTIEAGVFGCTISGVRPTVVAMIDCEERGVRIGERMVEAFWREGGLKVVVAMNRLDQVGARLIDSKPR</sequence>
<evidence type="ECO:0000256" key="2">
    <source>
        <dbReference type="ARBA" id="ARBA00022741"/>
    </source>
</evidence>
<keyword evidence="2" id="KW-0547">Nucleotide-binding</keyword>
<keyword evidence="1" id="KW-0808">Transferase</keyword>
<reference evidence="6 7" key="1">
    <citation type="journal article" date="2018" name="Sci. Data">
        <title>The draft genome sequence of cork oak.</title>
        <authorList>
            <person name="Ramos A.M."/>
            <person name="Usie A."/>
            <person name="Barbosa P."/>
            <person name="Barros P.M."/>
            <person name="Capote T."/>
            <person name="Chaves I."/>
            <person name="Simoes F."/>
            <person name="Abreu I."/>
            <person name="Carrasquinho I."/>
            <person name="Faro C."/>
            <person name="Guimaraes J.B."/>
            <person name="Mendonca D."/>
            <person name="Nobrega F."/>
            <person name="Rodrigues L."/>
            <person name="Saibo N.J.M."/>
            <person name="Varela M.C."/>
            <person name="Egas C."/>
            <person name="Matos J."/>
            <person name="Miguel C.M."/>
            <person name="Oliveira M.M."/>
            <person name="Ricardo C.P."/>
            <person name="Goncalves S."/>
        </authorList>
    </citation>
    <scope>NUCLEOTIDE SEQUENCE [LARGE SCALE GENOMIC DNA]</scope>
    <source>
        <strain evidence="7">cv. HL8</strain>
    </source>
</reference>